<proteinExistence type="predicted"/>
<reference evidence="1 2" key="1">
    <citation type="submission" date="2024-01" db="EMBL/GenBank/DDBJ databases">
        <title>Genome assemblies of Stephania.</title>
        <authorList>
            <person name="Yang L."/>
        </authorList>
    </citation>
    <scope>NUCLEOTIDE SEQUENCE [LARGE SCALE GENOMIC DNA]</scope>
    <source>
        <strain evidence="1">QJT</strain>
        <tissue evidence="1">Leaf</tissue>
    </source>
</reference>
<dbReference type="EMBL" id="JBBNAE010000010">
    <property type="protein sequence ID" value="KAK9091021.1"/>
    <property type="molecule type" value="Genomic_DNA"/>
</dbReference>
<gene>
    <name evidence="1" type="ORF">Sjap_024198</name>
</gene>
<evidence type="ECO:0000313" key="2">
    <source>
        <dbReference type="Proteomes" id="UP001417504"/>
    </source>
</evidence>
<evidence type="ECO:0000313" key="1">
    <source>
        <dbReference type="EMBL" id="KAK9091021.1"/>
    </source>
</evidence>
<name>A0AAP0HNQ9_9MAGN</name>
<sequence>MGLYYVSRHWMLDSCPTKSHIYRIILDGDNHVLSLRSQFLTNQQGVRRAGRLAGAIRNAQTLKILVPIIETKVAFEALKALEDATQQFHNLKHLKLCSVLYKDCVCVLAVMHLLKISPNIEALDFQALLKFLTEAIVEYDSED</sequence>
<organism evidence="1 2">
    <name type="scientific">Stephania japonica</name>
    <dbReference type="NCBI Taxonomy" id="461633"/>
    <lineage>
        <taxon>Eukaryota</taxon>
        <taxon>Viridiplantae</taxon>
        <taxon>Streptophyta</taxon>
        <taxon>Embryophyta</taxon>
        <taxon>Tracheophyta</taxon>
        <taxon>Spermatophyta</taxon>
        <taxon>Magnoliopsida</taxon>
        <taxon>Ranunculales</taxon>
        <taxon>Menispermaceae</taxon>
        <taxon>Menispermoideae</taxon>
        <taxon>Cissampelideae</taxon>
        <taxon>Stephania</taxon>
    </lineage>
</organism>
<keyword evidence="2" id="KW-1185">Reference proteome</keyword>
<dbReference type="AlphaFoldDB" id="A0AAP0HNQ9"/>
<dbReference type="Proteomes" id="UP001417504">
    <property type="component" value="Unassembled WGS sequence"/>
</dbReference>
<accession>A0AAP0HNQ9</accession>
<comment type="caution">
    <text evidence="1">The sequence shown here is derived from an EMBL/GenBank/DDBJ whole genome shotgun (WGS) entry which is preliminary data.</text>
</comment>
<protein>
    <submittedName>
        <fullName evidence="1">Uncharacterized protein</fullName>
    </submittedName>
</protein>